<dbReference type="RefSeq" id="WP_393174823.1">
    <property type="nucleotide sequence ID" value="NZ_JBICRM010000039.1"/>
</dbReference>
<evidence type="ECO:0000259" key="2">
    <source>
        <dbReference type="Pfam" id="PF13581"/>
    </source>
</evidence>
<reference evidence="3 4" key="1">
    <citation type="submission" date="2024-10" db="EMBL/GenBank/DDBJ databases">
        <authorList>
            <person name="Topkara A.R."/>
            <person name="Saygin H."/>
        </authorList>
    </citation>
    <scope>NUCLEOTIDE SEQUENCE [LARGE SCALE GENOMIC DNA]</scope>
    <source>
        <strain evidence="3 4">M3C6</strain>
    </source>
</reference>
<protein>
    <submittedName>
        <fullName evidence="3">ATP-binding protein</fullName>
    </submittedName>
</protein>
<feature type="domain" description="Histidine kinase/HSP90-like ATPase" evidence="2">
    <location>
        <begin position="9"/>
        <end position="113"/>
    </location>
</feature>
<dbReference type="Pfam" id="PF13581">
    <property type="entry name" value="HATPase_c_2"/>
    <property type="match status" value="1"/>
</dbReference>
<keyword evidence="4" id="KW-1185">Reference proteome</keyword>
<dbReference type="Proteomes" id="UP001603978">
    <property type="component" value="Unassembled WGS sequence"/>
</dbReference>
<dbReference type="PANTHER" id="PTHR35526">
    <property type="entry name" value="ANTI-SIGMA-F FACTOR RSBW-RELATED"/>
    <property type="match status" value="1"/>
</dbReference>
<organism evidence="3 4">
    <name type="scientific">Nonomuraea marmarensis</name>
    <dbReference type="NCBI Taxonomy" id="3351344"/>
    <lineage>
        <taxon>Bacteria</taxon>
        <taxon>Bacillati</taxon>
        <taxon>Actinomycetota</taxon>
        <taxon>Actinomycetes</taxon>
        <taxon>Streptosporangiales</taxon>
        <taxon>Streptosporangiaceae</taxon>
        <taxon>Nonomuraea</taxon>
    </lineage>
</organism>
<proteinExistence type="predicted"/>
<keyword evidence="1" id="KW-0418">Kinase</keyword>
<evidence type="ECO:0000256" key="1">
    <source>
        <dbReference type="ARBA" id="ARBA00022527"/>
    </source>
</evidence>
<gene>
    <name evidence="3" type="ORF">ACFLIM_41870</name>
</gene>
<dbReference type="EMBL" id="JBICRM010000039">
    <property type="protein sequence ID" value="MFG1709749.1"/>
    <property type="molecule type" value="Genomic_DNA"/>
</dbReference>
<evidence type="ECO:0000313" key="3">
    <source>
        <dbReference type="EMBL" id="MFG1709749.1"/>
    </source>
</evidence>
<keyword evidence="1" id="KW-0723">Serine/threonine-protein kinase</keyword>
<keyword evidence="3" id="KW-0067">ATP-binding</keyword>
<sequence>MTDMETREFPALLEELGHVRHFVIGFVTGHPSADDVVLAVSELAANAVEHSACSRDDNIEVRITHLADAVRIEVHDHGGTSTPRLGRADEEATRGRGLFLVDHLSRNWGVTHNRDHTGVWCEIGCTCMDSSGLGKAA</sequence>
<dbReference type="GO" id="GO:0005524">
    <property type="term" value="F:ATP binding"/>
    <property type="evidence" value="ECO:0007669"/>
    <property type="project" value="UniProtKB-KW"/>
</dbReference>
<dbReference type="PANTHER" id="PTHR35526:SF3">
    <property type="entry name" value="ANTI-SIGMA-F FACTOR RSBW"/>
    <property type="match status" value="1"/>
</dbReference>
<dbReference type="InterPro" id="IPR036890">
    <property type="entry name" value="HATPase_C_sf"/>
</dbReference>
<dbReference type="CDD" id="cd16936">
    <property type="entry name" value="HATPase_RsbW-like"/>
    <property type="match status" value="1"/>
</dbReference>
<accession>A0ABW7AUL9</accession>
<dbReference type="Gene3D" id="3.30.565.10">
    <property type="entry name" value="Histidine kinase-like ATPase, C-terminal domain"/>
    <property type="match status" value="1"/>
</dbReference>
<dbReference type="InterPro" id="IPR050267">
    <property type="entry name" value="Anti-sigma-factor_SerPK"/>
</dbReference>
<keyword evidence="3" id="KW-0547">Nucleotide-binding</keyword>
<comment type="caution">
    <text evidence="3">The sequence shown here is derived from an EMBL/GenBank/DDBJ whole genome shotgun (WGS) entry which is preliminary data.</text>
</comment>
<dbReference type="SUPFAM" id="SSF55874">
    <property type="entry name" value="ATPase domain of HSP90 chaperone/DNA topoisomerase II/histidine kinase"/>
    <property type="match status" value="1"/>
</dbReference>
<name>A0ABW7AUL9_9ACTN</name>
<keyword evidence="1" id="KW-0808">Transferase</keyword>
<evidence type="ECO:0000313" key="4">
    <source>
        <dbReference type="Proteomes" id="UP001603978"/>
    </source>
</evidence>
<dbReference type="InterPro" id="IPR003594">
    <property type="entry name" value="HATPase_dom"/>
</dbReference>